<dbReference type="GO" id="GO:0050661">
    <property type="term" value="F:NADP binding"/>
    <property type="evidence" value="ECO:0007669"/>
    <property type="project" value="InterPro"/>
</dbReference>
<sequence>MGSNPESGKILDVIIVGAGISGINTAYYLQTRGPKNSSYAILERRGRIGGTWDLFQYPGVRSDSDVYTYGFSWNLWQGEKPISPGDEICAYLSESAAMEGIDKHIRFHQHIVSVDWSSESSTWRVTSLVEPEEKEVTYCSKFLVLGTGYYDYDMPLPAIIPGIDNFQGTVIQPQFWPEDLDYLDKNVVIIGSGATAITLLPNIARDAGHVTMLQRSPSYIFPLPMKQLLPIRLLLAMLPLSVSGRIKRIEFAFLGYLLYYVCQYLPSVGRFFIRSAIKRELPAGYDMDPNLTPRYNPWDQRLCITPGGDFYAALRSTKADIVTDVVSSMDSDSIRLQSGKVLRPDIIILATGVKLSFAGKIKISVDGRPTDLSSKFSFKACMVQDVPNLAFIIGYANASWTLGAEATSIFLARLWNAMESQKIKSVVARLAPDTKMKEASHLDLDSTYIKAGAHTMPKAGEGLWAPKRVYYKDLYTYSYHPVLEGLETR</sequence>
<keyword evidence="5" id="KW-0503">Monooxygenase</keyword>
<accession>A0A9P5D359</accession>
<dbReference type="SUPFAM" id="SSF51905">
    <property type="entry name" value="FAD/NAD(P)-binding domain"/>
    <property type="match status" value="1"/>
</dbReference>
<dbReference type="Gene3D" id="3.50.50.60">
    <property type="entry name" value="FAD/NAD(P)-binding domain"/>
    <property type="match status" value="3"/>
</dbReference>
<dbReference type="PRINTS" id="PR00368">
    <property type="entry name" value="FADPNR"/>
</dbReference>
<dbReference type="InterPro" id="IPR020946">
    <property type="entry name" value="Flavin_mOase-like"/>
</dbReference>
<evidence type="ECO:0000256" key="5">
    <source>
        <dbReference type="ARBA" id="ARBA00023033"/>
    </source>
</evidence>
<keyword evidence="2" id="KW-0285">Flavoprotein</keyword>
<dbReference type="GO" id="GO:0050660">
    <property type="term" value="F:flavin adenine dinucleotide binding"/>
    <property type="evidence" value="ECO:0007669"/>
    <property type="project" value="InterPro"/>
</dbReference>
<dbReference type="OrthoDB" id="66881at2759"/>
<keyword evidence="7" id="KW-1185">Reference proteome</keyword>
<dbReference type="Pfam" id="PF13450">
    <property type="entry name" value="NAD_binding_8"/>
    <property type="match status" value="1"/>
</dbReference>
<evidence type="ECO:0000313" key="6">
    <source>
        <dbReference type="EMBL" id="KAF4121475.1"/>
    </source>
</evidence>
<protein>
    <submittedName>
        <fullName evidence="6">Flavoprotein CzcO associated with the cation diffusion facilitator CzcD</fullName>
    </submittedName>
</protein>
<keyword evidence="4" id="KW-0560">Oxidoreductase</keyword>
<organism evidence="6 7">
    <name type="scientific">Geosmithia morbida</name>
    <dbReference type="NCBI Taxonomy" id="1094350"/>
    <lineage>
        <taxon>Eukaryota</taxon>
        <taxon>Fungi</taxon>
        <taxon>Dikarya</taxon>
        <taxon>Ascomycota</taxon>
        <taxon>Pezizomycotina</taxon>
        <taxon>Sordariomycetes</taxon>
        <taxon>Hypocreomycetidae</taxon>
        <taxon>Hypocreales</taxon>
        <taxon>Bionectriaceae</taxon>
        <taxon>Geosmithia</taxon>
    </lineage>
</organism>
<dbReference type="InterPro" id="IPR036188">
    <property type="entry name" value="FAD/NAD-bd_sf"/>
</dbReference>
<dbReference type="InterPro" id="IPR051820">
    <property type="entry name" value="FAD-binding_MO"/>
</dbReference>
<comment type="cofactor">
    <cofactor evidence="1">
        <name>FAD</name>
        <dbReference type="ChEBI" id="CHEBI:57692"/>
    </cofactor>
</comment>
<evidence type="ECO:0000256" key="1">
    <source>
        <dbReference type="ARBA" id="ARBA00001974"/>
    </source>
</evidence>
<evidence type="ECO:0000256" key="3">
    <source>
        <dbReference type="ARBA" id="ARBA00022827"/>
    </source>
</evidence>
<dbReference type="GO" id="GO:0004499">
    <property type="term" value="F:N,N-dimethylaniline monooxygenase activity"/>
    <property type="evidence" value="ECO:0007669"/>
    <property type="project" value="InterPro"/>
</dbReference>
<name>A0A9P5D359_9HYPO</name>
<reference evidence="6" key="1">
    <citation type="submission" date="2020-03" db="EMBL/GenBank/DDBJ databases">
        <title>Site-based positive gene gene selection in Geosmithia morbida across the United States reveals a broad range of putative effectors and factors for local host and environmental adapation.</title>
        <authorList>
            <person name="Onufrak A."/>
            <person name="Murdoch R.W."/>
            <person name="Gazis R."/>
            <person name="Huff M."/>
            <person name="Staton M."/>
            <person name="Klingeman W."/>
            <person name="Hadziabdic D."/>
        </authorList>
    </citation>
    <scope>NUCLEOTIDE SEQUENCE</scope>
    <source>
        <strain evidence="6">1262</strain>
    </source>
</reference>
<dbReference type="PANTHER" id="PTHR43872:SF1">
    <property type="entry name" value="MONOOXYGENASE, PUTATIVE (AFU_ORTHOLOGUE AFUA_8G02570)-RELATED"/>
    <property type="match status" value="1"/>
</dbReference>
<dbReference type="Pfam" id="PF00743">
    <property type="entry name" value="FMO-like"/>
    <property type="match status" value="1"/>
</dbReference>
<dbReference type="EMBL" id="JAANYQ010000012">
    <property type="protein sequence ID" value="KAF4121475.1"/>
    <property type="molecule type" value="Genomic_DNA"/>
</dbReference>
<evidence type="ECO:0000256" key="2">
    <source>
        <dbReference type="ARBA" id="ARBA00022630"/>
    </source>
</evidence>
<comment type="caution">
    <text evidence="6">The sequence shown here is derived from an EMBL/GenBank/DDBJ whole genome shotgun (WGS) entry which is preliminary data.</text>
</comment>
<evidence type="ECO:0000313" key="7">
    <source>
        <dbReference type="Proteomes" id="UP000749293"/>
    </source>
</evidence>
<dbReference type="Proteomes" id="UP000749293">
    <property type="component" value="Unassembled WGS sequence"/>
</dbReference>
<keyword evidence="3" id="KW-0274">FAD</keyword>
<dbReference type="PANTHER" id="PTHR43872">
    <property type="entry name" value="MONOOXYGENASE, PUTATIVE (AFU_ORTHOLOGUE AFUA_8G02570)-RELATED"/>
    <property type="match status" value="1"/>
</dbReference>
<evidence type="ECO:0000256" key="4">
    <source>
        <dbReference type="ARBA" id="ARBA00023002"/>
    </source>
</evidence>
<dbReference type="RefSeq" id="XP_035320127.1">
    <property type="nucleotide sequence ID" value="XM_035463863.1"/>
</dbReference>
<dbReference type="AlphaFoldDB" id="A0A9P5D359"/>
<proteinExistence type="predicted"/>
<gene>
    <name evidence="6" type="ORF">GMORB2_1882</name>
</gene>
<dbReference type="GeneID" id="55968112"/>